<name>J0NYF6_9BACT</name>
<protein>
    <submittedName>
        <fullName evidence="2">Uncharacterized protein</fullName>
    </submittedName>
</protein>
<gene>
    <name evidence="2" type="ORF">SapgrDRAFT_0812</name>
</gene>
<dbReference type="HOGENOM" id="CLU_2248237_0_0_10"/>
<dbReference type="OrthoDB" id="1449578at2"/>
<sequence length="104" mass="11818">MISLIILIGVIRNYWNLAKARGKNAYLWAFLAFVIYYGLVILMSLPLMFFLEEQITAEPGFELLFNLVIGFLSLLFTYLLGPVLIKDDKALSLEEQDDILDAGL</sequence>
<evidence type="ECO:0000313" key="2">
    <source>
        <dbReference type="EMBL" id="EJF52549.1"/>
    </source>
</evidence>
<reference evidence="3" key="1">
    <citation type="journal article" date="2012" name="Stand. Genomic Sci.">
        <title>Permanent draft genome sequence of the gliding predator Saprospira grandis strain Sa g1 (= HR1).</title>
        <authorList>
            <person name="Mavromatis K."/>
            <person name="Chertkov O."/>
            <person name="Lapidus A."/>
            <person name="Nolan M."/>
            <person name="Lucas S."/>
            <person name="Tice H."/>
            <person name="Del Rio T.G."/>
            <person name="Cheng J.F."/>
            <person name="Han C."/>
            <person name="Tapia R."/>
            <person name="Bruce D."/>
            <person name="Goodwin L.A."/>
            <person name="Pitluck S."/>
            <person name="Huntemann M."/>
            <person name="Liolios K."/>
            <person name="Pagani I."/>
            <person name="Ivanova N."/>
            <person name="Mikhailova N."/>
            <person name="Pati A."/>
            <person name="Chen A."/>
            <person name="Palaniappan K."/>
            <person name="Land M."/>
            <person name="Brambilla E.M."/>
            <person name="Rohde M."/>
            <person name="Spring S."/>
            <person name="Goker M."/>
            <person name="Detter J.C."/>
            <person name="Bristow J."/>
            <person name="Eisen J.A."/>
            <person name="Markowitz V."/>
            <person name="Hugenholtz P."/>
            <person name="Kyrpides N.C."/>
            <person name="Klenk H.P."/>
            <person name="Woyke T."/>
        </authorList>
    </citation>
    <scope>NUCLEOTIDE SEQUENCE [LARGE SCALE GENOMIC DNA]</scope>
    <source>
        <strain evidence="3">DSM 2844</strain>
    </source>
</reference>
<dbReference type="Proteomes" id="UP000005113">
    <property type="component" value="Unassembled WGS sequence"/>
</dbReference>
<dbReference type="AlphaFoldDB" id="J0NYF6"/>
<dbReference type="RefSeq" id="WP_002657573.1">
    <property type="nucleotide sequence ID" value="NZ_JH719942.1"/>
</dbReference>
<feature type="transmembrane region" description="Helical" evidence="1">
    <location>
        <begin position="63"/>
        <end position="85"/>
    </location>
</feature>
<dbReference type="EMBL" id="JH719942">
    <property type="protein sequence ID" value="EJF52549.1"/>
    <property type="molecule type" value="Genomic_DNA"/>
</dbReference>
<evidence type="ECO:0000313" key="3">
    <source>
        <dbReference type="Proteomes" id="UP000005113"/>
    </source>
</evidence>
<keyword evidence="1" id="KW-0812">Transmembrane</keyword>
<evidence type="ECO:0000256" key="1">
    <source>
        <dbReference type="SAM" id="Phobius"/>
    </source>
</evidence>
<feature type="transmembrane region" description="Helical" evidence="1">
    <location>
        <begin position="25"/>
        <end position="51"/>
    </location>
</feature>
<proteinExistence type="predicted"/>
<organism evidence="2 3">
    <name type="scientific">Saprospira grandis DSM 2844</name>
    <dbReference type="NCBI Taxonomy" id="694433"/>
    <lineage>
        <taxon>Bacteria</taxon>
        <taxon>Pseudomonadati</taxon>
        <taxon>Bacteroidota</taxon>
        <taxon>Saprospiria</taxon>
        <taxon>Saprospirales</taxon>
        <taxon>Saprospiraceae</taxon>
        <taxon>Saprospira</taxon>
    </lineage>
</organism>
<keyword evidence="1" id="KW-1133">Transmembrane helix</keyword>
<keyword evidence="1" id="KW-0472">Membrane</keyword>
<accession>J0NYF6</accession>